<sequence length="185" mass="22190">MFRWHINHDLDLLREVLALRPSNPNDWNLIADNLQRAWAKDEITVKGRSCKEHFDVLLRHHKDENTAALKKSGTEEQYNEIHQLLDDIRAYVDDLQQQSKKGKKKDEEDKKKASEFRDKAMETLKRRKPKKRKQPSRPDVMSYLSEKELEKELRSQELEYKRDALEAETKLRQEQLEVEKRRISL</sequence>
<feature type="region of interest" description="Disordered" evidence="1">
    <location>
        <begin position="95"/>
        <end position="149"/>
    </location>
</feature>
<keyword evidence="3" id="KW-1185">Reference proteome</keyword>
<name>A0ABN8Q2G0_9CNID</name>
<evidence type="ECO:0000313" key="3">
    <source>
        <dbReference type="Proteomes" id="UP001159405"/>
    </source>
</evidence>
<dbReference type="PANTHER" id="PTHR37558">
    <property type="entry name" value="HTH CENPB-TYPE DOMAIN-CONTAINING PROTEIN"/>
    <property type="match status" value="1"/>
</dbReference>
<protein>
    <submittedName>
        <fullName evidence="2">Uncharacterized protein</fullName>
    </submittedName>
</protein>
<reference evidence="2 3" key="1">
    <citation type="submission" date="2022-05" db="EMBL/GenBank/DDBJ databases">
        <authorList>
            <consortium name="Genoscope - CEA"/>
            <person name="William W."/>
        </authorList>
    </citation>
    <scope>NUCLEOTIDE SEQUENCE [LARGE SCALE GENOMIC DNA]</scope>
</reference>
<comment type="caution">
    <text evidence="2">The sequence shown here is derived from an EMBL/GenBank/DDBJ whole genome shotgun (WGS) entry which is preliminary data.</text>
</comment>
<organism evidence="2 3">
    <name type="scientific">Porites lobata</name>
    <dbReference type="NCBI Taxonomy" id="104759"/>
    <lineage>
        <taxon>Eukaryota</taxon>
        <taxon>Metazoa</taxon>
        <taxon>Cnidaria</taxon>
        <taxon>Anthozoa</taxon>
        <taxon>Hexacorallia</taxon>
        <taxon>Scleractinia</taxon>
        <taxon>Fungiina</taxon>
        <taxon>Poritidae</taxon>
        <taxon>Porites</taxon>
    </lineage>
</organism>
<feature type="compositionally biased region" description="Basic and acidic residues" evidence="1">
    <location>
        <begin position="104"/>
        <end position="124"/>
    </location>
</feature>
<dbReference type="PANTHER" id="PTHR37558:SF1">
    <property type="entry name" value="HTH CENPB-TYPE DOMAIN-CONTAINING PROTEIN"/>
    <property type="match status" value="1"/>
</dbReference>
<dbReference type="EMBL" id="CALNXK010000096">
    <property type="protein sequence ID" value="CAH3153193.1"/>
    <property type="molecule type" value="Genomic_DNA"/>
</dbReference>
<gene>
    <name evidence="2" type="ORF">PLOB_00049555</name>
</gene>
<evidence type="ECO:0000313" key="2">
    <source>
        <dbReference type="EMBL" id="CAH3153193.1"/>
    </source>
</evidence>
<evidence type="ECO:0000256" key="1">
    <source>
        <dbReference type="SAM" id="MobiDB-lite"/>
    </source>
</evidence>
<accession>A0ABN8Q2G0</accession>
<proteinExistence type="predicted"/>
<feature type="compositionally biased region" description="Basic residues" evidence="1">
    <location>
        <begin position="125"/>
        <end position="135"/>
    </location>
</feature>
<dbReference type="Proteomes" id="UP001159405">
    <property type="component" value="Unassembled WGS sequence"/>
</dbReference>